<dbReference type="InterPro" id="IPR001763">
    <property type="entry name" value="Rhodanese-like_dom"/>
</dbReference>
<dbReference type="KEGG" id="amr:AM1_4731"/>
<evidence type="ECO:0000256" key="3">
    <source>
        <dbReference type="RuleBase" id="RU000507"/>
    </source>
</evidence>
<evidence type="ECO:0000313" key="6">
    <source>
        <dbReference type="Proteomes" id="UP000000268"/>
    </source>
</evidence>
<organism evidence="5 6">
    <name type="scientific">Acaryochloris marina (strain MBIC 11017)</name>
    <dbReference type="NCBI Taxonomy" id="329726"/>
    <lineage>
        <taxon>Bacteria</taxon>
        <taxon>Bacillati</taxon>
        <taxon>Cyanobacteriota</taxon>
        <taxon>Cyanophyceae</taxon>
        <taxon>Acaryochloridales</taxon>
        <taxon>Acaryochloridaceae</taxon>
        <taxon>Acaryochloris</taxon>
    </lineage>
</organism>
<protein>
    <recommendedName>
        <fullName evidence="3">Sulfurtransferase</fullName>
    </recommendedName>
</protein>
<dbReference type="GO" id="GO:0004792">
    <property type="term" value="F:thiosulfate-cyanide sulfurtransferase activity"/>
    <property type="evidence" value="ECO:0007669"/>
    <property type="project" value="UniProtKB-EC"/>
</dbReference>
<keyword evidence="3 5" id="KW-0808">Transferase</keyword>
<feature type="domain" description="Rhodanese" evidence="4">
    <location>
        <begin position="21"/>
        <end position="126"/>
    </location>
</feature>
<dbReference type="InterPro" id="IPR036873">
    <property type="entry name" value="Rhodanese-like_dom_sf"/>
</dbReference>
<accession>B0C1G8</accession>
<dbReference type="PANTHER" id="PTHR43855:SF1">
    <property type="entry name" value="THIOSULFATE SULFURTRANSFERASE"/>
    <property type="match status" value="1"/>
</dbReference>
<evidence type="ECO:0000256" key="1">
    <source>
        <dbReference type="ARBA" id="ARBA00022737"/>
    </source>
</evidence>
<gene>
    <name evidence="5" type="ordered locus">AM1_4731</name>
</gene>
<dbReference type="InterPro" id="IPR001307">
    <property type="entry name" value="Thiosulphate_STrfase_CS"/>
</dbReference>
<reference evidence="5 6" key="1">
    <citation type="journal article" date="2008" name="Proc. Natl. Acad. Sci. U.S.A.">
        <title>Niche adaptation and genome expansion in the chlorophyll d-producing cyanobacterium Acaryochloris marina.</title>
        <authorList>
            <person name="Swingley W.D."/>
            <person name="Chen M."/>
            <person name="Cheung P.C."/>
            <person name="Conrad A.L."/>
            <person name="Dejesa L.C."/>
            <person name="Hao J."/>
            <person name="Honchak B.M."/>
            <person name="Karbach L.E."/>
            <person name="Kurdoglu A."/>
            <person name="Lahiri S."/>
            <person name="Mastrian S.D."/>
            <person name="Miyashita H."/>
            <person name="Page L."/>
            <person name="Ramakrishna P."/>
            <person name="Satoh S."/>
            <person name="Sattley W.M."/>
            <person name="Shimada Y."/>
            <person name="Taylor H.L."/>
            <person name="Tomo T."/>
            <person name="Tsuchiya T."/>
            <person name="Wang Z.T."/>
            <person name="Raymond J."/>
            <person name="Mimuro M."/>
            <person name="Blankenship R.E."/>
            <person name="Touchman J.W."/>
        </authorList>
    </citation>
    <scope>NUCLEOTIDE SEQUENCE [LARGE SCALE GENOMIC DNA]</scope>
    <source>
        <strain evidence="6">MBIC 11017</strain>
    </source>
</reference>
<evidence type="ECO:0000313" key="5">
    <source>
        <dbReference type="EMBL" id="ABW29703.1"/>
    </source>
</evidence>
<dbReference type="eggNOG" id="COG2897">
    <property type="taxonomic scope" value="Bacteria"/>
</dbReference>
<dbReference type="PROSITE" id="PS50206">
    <property type="entry name" value="RHODANESE_3"/>
    <property type="match status" value="2"/>
</dbReference>
<dbReference type="InterPro" id="IPR051126">
    <property type="entry name" value="Thiosulfate_sulfurtransferase"/>
</dbReference>
<dbReference type="Pfam" id="PF00581">
    <property type="entry name" value="Rhodanese"/>
    <property type="match status" value="2"/>
</dbReference>
<comment type="catalytic activity">
    <reaction evidence="2">
        <text>thiosulfate + hydrogen cyanide = thiocyanate + sulfite + 2 H(+)</text>
        <dbReference type="Rhea" id="RHEA:16881"/>
        <dbReference type="ChEBI" id="CHEBI:15378"/>
        <dbReference type="ChEBI" id="CHEBI:17359"/>
        <dbReference type="ChEBI" id="CHEBI:18022"/>
        <dbReference type="ChEBI" id="CHEBI:18407"/>
        <dbReference type="ChEBI" id="CHEBI:33542"/>
        <dbReference type="EC" id="2.8.1.1"/>
    </reaction>
</comment>
<dbReference type="CDD" id="cd01448">
    <property type="entry name" value="TST_Repeat_1"/>
    <property type="match status" value="1"/>
</dbReference>
<dbReference type="Proteomes" id="UP000000268">
    <property type="component" value="Chromosome"/>
</dbReference>
<dbReference type="STRING" id="329726.AM1_4731"/>
<dbReference type="AlphaFoldDB" id="B0C1G8"/>
<evidence type="ECO:0000256" key="2">
    <source>
        <dbReference type="ARBA" id="ARBA00047549"/>
    </source>
</evidence>
<keyword evidence="1" id="KW-0677">Repeat</keyword>
<proteinExistence type="predicted"/>
<feature type="domain" description="Rhodanese" evidence="4">
    <location>
        <begin position="157"/>
        <end position="275"/>
    </location>
</feature>
<sequence>MSQYAHPEVLVDTQWLMEHLNDSNLRILEVDMNPEAYNDAHIPGAVFWPIAELMRPDLSLNLDPVAFSALLGKSGINAHTTVVAYGSYPGTGAFLFWLFRLFGHPNIVVLNGGYQQWIAQGGAVVSELSTFPATEYRVQGPDANLRVLSAEVLAALERPDQILLDVRTEAEYTGELYLMEPPQGDEVGGHIPGAVHLDHAETLNEDGTFKSADELHTLFQQQGITPEKEIFPYCAIGGRSAYIWFVLTYLLGYPQVRNYDGSWQEWSRLPNVPIDQG</sequence>
<dbReference type="SUPFAM" id="SSF52821">
    <property type="entry name" value="Rhodanese/Cell cycle control phosphatase"/>
    <property type="match status" value="2"/>
</dbReference>
<dbReference type="HOGENOM" id="CLU_031618_1_3_3"/>
<dbReference type="EMBL" id="CP000828">
    <property type="protein sequence ID" value="ABW29703.1"/>
    <property type="molecule type" value="Genomic_DNA"/>
</dbReference>
<dbReference type="Gene3D" id="3.40.250.10">
    <property type="entry name" value="Rhodanese-like domain"/>
    <property type="match status" value="2"/>
</dbReference>
<dbReference type="CDD" id="cd01449">
    <property type="entry name" value="TST_Repeat_2"/>
    <property type="match status" value="1"/>
</dbReference>
<evidence type="ECO:0000259" key="4">
    <source>
        <dbReference type="PROSITE" id="PS50206"/>
    </source>
</evidence>
<dbReference type="PANTHER" id="PTHR43855">
    <property type="entry name" value="THIOSULFATE SULFURTRANSFERASE"/>
    <property type="match status" value="1"/>
</dbReference>
<dbReference type="SMART" id="SM00450">
    <property type="entry name" value="RHOD"/>
    <property type="match status" value="2"/>
</dbReference>
<keyword evidence="6" id="KW-1185">Reference proteome</keyword>
<name>B0C1G8_ACAM1</name>
<dbReference type="PROSITE" id="PS00683">
    <property type="entry name" value="RHODANESE_2"/>
    <property type="match status" value="1"/>
</dbReference>
<dbReference type="RefSeq" id="WP_012164988.1">
    <property type="nucleotide sequence ID" value="NC_009925.1"/>
</dbReference>
<dbReference type="OrthoDB" id="9770030at2"/>